<keyword evidence="1" id="KW-0812">Transmembrane</keyword>
<name>A0ABD5YX20_9EURY</name>
<gene>
    <name evidence="2" type="ORF">ACFQL7_25105</name>
</gene>
<proteinExistence type="predicted"/>
<keyword evidence="1" id="KW-1133">Transmembrane helix</keyword>
<evidence type="ECO:0008006" key="4">
    <source>
        <dbReference type="Google" id="ProtNLM"/>
    </source>
</evidence>
<accession>A0ABD5YX20</accession>
<feature type="transmembrane region" description="Helical" evidence="1">
    <location>
        <begin position="115"/>
        <end position="135"/>
    </location>
</feature>
<dbReference type="RefSeq" id="WP_264556516.1">
    <property type="nucleotide sequence ID" value="NZ_CP109981.1"/>
</dbReference>
<feature type="transmembrane region" description="Helical" evidence="1">
    <location>
        <begin position="20"/>
        <end position="40"/>
    </location>
</feature>
<keyword evidence="3" id="KW-1185">Reference proteome</keyword>
<evidence type="ECO:0000313" key="3">
    <source>
        <dbReference type="Proteomes" id="UP001596417"/>
    </source>
</evidence>
<dbReference type="Proteomes" id="UP001596417">
    <property type="component" value="Unassembled WGS sequence"/>
</dbReference>
<sequence>MSVKDSSMLFGRDLHRSRQFLSLAAAVCFGSLALYGVASIDAVPFLWQLMYVPVLIAVGGAVVNAYLNDGLLVSALSTTGIALAVALAHVITTVITQGPSAILSPFTEFPGGGFYLTLTVVLFGIGVGAFVIGAGTRRIITSLG</sequence>
<dbReference type="GeneID" id="76202461"/>
<feature type="transmembrane region" description="Helical" evidence="1">
    <location>
        <begin position="46"/>
        <end position="67"/>
    </location>
</feature>
<dbReference type="AlphaFoldDB" id="A0ABD5YX20"/>
<organism evidence="2 3">
    <name type="scientific">Halocatena marina</name>
    <dbReference type="NCBI Taxonomy" id="2934937"/>
    <lineage>
        <taxon>Archaea</taxon>
        <taxon>Methanobacteriati</taxon>
        <taxon>Methanobacteriota</taxon>
        <taxon>Stenosarchaea group</taxon>
        <taxon>Halobacteria</taxon>
        <taxon>Halobacteriales</taxon>
        <taxon>Natronomonadaceae</taxon>
        <taxon>Halocatena</taxon>
    </lineage>
</organism>
<reference evidence="2 3" key="1">
    <citation type="journal article" date="2019" name="Int. J. Syst. Evol. Microbiol.">
        <title>The Global Catalogue of Microorganisms (GCM) 10K type strain sequencing project: providing services to taxonomists for standard genome sequencing and annotation.</title>
        <authorList>
            <consortium name="The Broad Institute Genomics Platform"/>
            <consortium name="The Broad Institute Genome Sequencing Center for Infectious Disease"/>
            <person name="Wu L."/>
            <person name="Ma J."/>
        </authorList>
    </citation>
    <scope>NUCLEOTIDE SEQUENCE [LARGE SCALE GENOMIC DNA]</scope>
    <source>
        <strain evidence="2 3">RDMS1</strain>
    </source>
</reference>
<evidence type="ECO:0000256" key="1">
    <source>
        <dbReference type="SAM" id="Phobius"/>
    </source>
</evidence>
<keyword evidence="1" id="KW-0472">Membrane</keyword>
<protein>
    <recommendedName>
        <fullName evidence="4">HPP family protein</fullName>
    </recommendedName>
</protein>
<comment type="caution">
    <text evidence="2">The sequence shown here is derived from an EMBL/GenBank/DDBJ whole genome shotgun (WGS) entry which is preliminary data.</text>
</comment>
<feature type="transmembrane region" description="Helical" evidence="1">
    <location>
        <begin position="74"/>
        <end position="95"/>
    </location>
</feature>
<evidence type="ECO:0000313" key="2">
    <source>
        <dbReference type="EMBL" id="MFC7192761.1"/>
    </source>
</evidence>
<dbReference type="EMBL" id="JBHTAX010000005">
    <property type="protein sequence ID" value="MFC7192761.1"/>
    <property type="molecule type" value="Genomic_DNA"/>
</dbReference>